<evidence type="ECO:0000256" key="1">
    <source>
        <dbReference type="SAM" id="MobiDB-lite"/>
    </source>
</evidence>
<name>A0A5P2DIF0_STRVZ</name>
<dbReference type="OrthoDB" id="4338845at2"/>
<reference evidence="3 4" key="1">
    <citation type="submission" date="2018-05" db="EMBL/GenBank/DDBJ databases">
        <title>Streptomyces venezuelae.</title>
        <authorList>
            <person name="Kim W."/>
            <person name="Lee N."/>
            <person name="Cho B.-K."/>
        </authorList>
    </citation>
    <scope>NUCLEOTIDE SEQUENCE [LARGE SCALE GENOMIC DNA]</scope>
    <source>
        <strain evidence="3 4">ATCC 21018</strain>
    </source>
</reference>
<keyword evidence="2" id="KW-0812">Transmembrane</keyword>
<organism evidence="3 4">
    <name type="scientific">Streptomyces venezuelae</name>
    <dbReference type="NCBI Taxonomy" id="54571"/>
    <lineage>
        <taxon>Bacteria</taxon>
        <taxon>Bacillati</taxon>
        <taxon>Actinomycetota</taxon>
        <taxon>Actinomycetes</taxon>
        <taxon>Kitasatosporales</taxon>
        <taxon>Streptomycetaceae</taxon>
        <taxon>Streptomyces</taxon>
    </lineage>
</organism>
<feature type="transmembrane region" description="Helical" evidence="2">
    <location>
        <begin position="34"/>
        <end position="53"/>
    </location>
</feature>
<feature type="transmembrane region" description="Helical" evidence="2">
    <location>
        <begin position="65"/>
        <end position="86"/>
    </location>
</feature>
<sequence>MAQRIGGYVAIGGSVAAVVGAGVLLWNWADGTPWTAWPLVLLGAGLVTAPVGLRLRPGLDRWADALAAGGLTVLVLAGVVTTGGTVEQVQLRGRTTEPVTIELSGCRVTGQHWDEGAGPQDEVECRYVWSVGGRTFYEVRPADKVHPDGHRIRLWASPEGGELDGHSWQTVAAMGLSAAVADGLALLAGAGAWRRVSRRRAGRTGMAAEPVLTADRAGTGRDR</sequence>
<accession>A0A5P2DIF0</accession>
<evidence type="ECO:0000256" key="2">
    <source>
        <dbReference type="SAM" id="Phobius"/>
    </source>
</evidence>
<dbReference type="AlphaFoldDB" id="A0A5P2DIF0"/>
<dbReference type="Proteomes" id="UP000324101">
    <property type="component" value="Chromosome"/>
</dbReference>
<evidence type="ECO:0000313" key="4">
    <source>
        <dbReference type="Proteomes" id="UP000324101"/>
    </source>
</evidence>
<keyword evidence="2" id="KW-0472">Membrane</keyword>
<gene>
    <name evidence="3" type="ORF">DEJ51_06900</name>
</gene>
<feature type="region of interest" description="Disordered" evidence="1">
    <location>
        <begin position="204"/>
        <end position="223"/>
    </location>
</feature>
<keyword evidence="2" id="KW-1133">Transmembrane helix</keyword>
<dbReference type="EMBL" id="CP029189">
    <property type="protein sequence ID" value="QES54007.1"/>
    <property type="molecule type" value="Genomic_DNA"/>
</dbReference>
<proteinExistence type="predicted"/>
<evidence type="ECO:0000313" key="3">
    <source>
        <dbReference type="EMBL" id="QES54007.1"/>
    </source>
</evidence>
<feature type="transmembrane region" description="Helical" evidence="2">
    <location>
        <begin position="171"/>
        <end position="193"/>
    </location>
</feature>
<protein>
    <submittedName>
        <fullName evidence="3">Uncharacterized protein</fullName>
    </submittedName>
</protein>
<feature type="transmembrane region" description="Helical" evidence="2">
    <location>
        <begin position="7"/>
        <end position="28"/>
    </location>
</feature>
<dbReference type="RefSeq" id="WP_150256792.1">
    <property type="nucleotide sequence ID" value="NZ_CP029189.1"/>
</dbReference>